<proteinExistence type="predicted"/>
<dbReference type="EMBL" id="JAZHPM010000039">
    <property type="protein sequence ID" value="MEF2293741.1"/>
    <property type="molecule type" value="Genomic_DNA"/>
</dbReference>
<accession>A0ABU7VJ86</accession>
<gene>
    <name evidence="1" type="ORF">V2W34_17205</name>
</gene>
<dbReference type="Proteomes" id="UP001356080">
    <property type="component" value="Unassembled WGS sequence"/>
</dbReference>
<evidence type="ECO:0000313" key="2">
    <source>
        <dbReference type="Proteomes" id="UP001356080"/>
    </source>
</evidence>
<keyword evidence="2" id="KW-1185">Reference proteome</keyword>
<sequence length="98" mass="11892">MLTLGEYALRIRAFRLQQVDKEYKMYKQAWINHQVTLTKEQGKKQVPIYKRFKDFFDYEKHLKEVTKPKRVSDKMKRLAAIAKQVNTEKEVPYGRRIE</sequence>
<organism evidence="1 2">
    <name type="scientific">Virgibacillus dokdonensis</name>
    <dbReference type="NCBI Taxonomy" id="302167"/>
    <lineage>
        <taxon>Bacteria</taxon>
        <taxon>Bacillati</taxon>
        <taxon>Bacillota</taxon>
        <taxon>Bacilli</taxon>
        <taxon>Bacillales</taxon>
        <taxon>Bacillaceae</taxon>
        <taxon>Virgibacillus</taxon>
    </lineage>
</organism>
<dbReference type="RefSeq" id="WP_331805911.1">
    <property type="nucleotide sequence ID" value="NZ_JAZHPM010000039.1"/>
</dbReference>
<reference evidence="1 2" key="1">
    <citation type="submission" date="2024-01" db="EMBL/GenBank/DDBJ databases">
        <title>Survival strategy associated with biotechnological potential of Virgibacillus dokdonensis T4.6 isolated from salt-fermented shrimp paste.</title>
        <authorList>
            <person name="Doan T.V."/>
            <person name="Quach N.T."/>
            <person name="Phi Q.-T."/>
        </authorList>
    </citation>
    <scope>NUCLEOTIDE SEQUENCE [LARGE SCALE GENOMIC DNA]</scope>
    <source>
        <strain evidence="1 2">T4.6</strain>
    </source>
</reference>
<comment type="caution">
    <text evidence="1">The sequence shown here is derived from an EMBL/GenBank/DDBJ whole genome shotgun (WGS) entry which is preliminary data.</text>
</comment>
<name>A0ABU7VJ86_9BACI</name>
<evidence type="ECO:0008006" key="3">
    <source>
        <dbReference type="Google" id="ProtNLM"/>
    </source>
</evidence>
<evidence type="ECO:0000313" key="1">
    <source>
        <dbReference type="EMBL" id="MEF2293741.1"/>
    </source>
</evidence>
<protein>
    <recommendedName>
        <fullName evidence="3">Phage protein</fullName>
    </recommendedName>
</protein>